<evidence type="ECO:0000256" key="1">
    <source>
        <dbReference type="SAM" id="MobiDB-lite"/>
    </source>
</evidence>
<feature type="compositionally biased region" description="Basic residues" evidence="1">
    <location>
        <begin position="653"/>
        <end position="663"/>
    </location>
</feature>
<evidence type="ECO:0000313" key="3">
    <source>
        <dbReference type="Proteomes" id="UP000025227"/>
    </source>
</evidence>
<dbReference type="PROSITE" id="PS51029">
    <property type="entry name" value="MADF"/>
    <property type="match status" value="1"/>
</dbReference>
<dbReference type="GO" id="GO:0006357">
    <property type="term" value="P:regulation of transcription by RNA polymerase II"/>
    <property type="evidence" value="ECO:0007669"/>
    <property type="project" value="TreeGrafter"/>
</dbReference>
<proteinExistence type="predicted"/>
<dbReference type="AlphaFoldDB" id="A0A7I4XSN2"/>
<dbReference type="PANTHER" id="PTHR12243">
    <property type="entry name" value="MADF DOMAIN TRANSCRIPTION FACTOR"/>
    <property type="match status" value="1"/>
</dbReference>
<name>A0A7I4XSN2_HAECO</name>
<feature type="compositionally biased region" description="Basic and acidic residues" evidence="1">
    <location>
        <begin position="96"/>
        <end position="111"/>
    </location>
</feature>
<dbReference type="WBParaSite" id="HCON_00005700-00001">
    <property type="protein sequence ID" value="HCON_00005700-00001"/>
    <property type="gene ID" value="HCON_00005700"/>
</dbReference>
<dbReference type="InterPro" id="IPR006578">
    <property type="entry name" value="MADF-dom"/>
</dbReference>
<keyword evidence="3" id="KW-1185">Reference proteome</keyword>
<dbReference type="Pfam" id="PF10545">
    <property type="entry name" value="MADF_DNA_bdg"/>
    <property type="match status" value="1"/>
</dbReference>
<evidence type="ECO:0000259" key="2">
    <source>
        <dbReference type="PROSITE" id="PS51029"/>
    </source>
</evidence>
<dbReference type="GO" id="GO:0005634">
    <property type="term" value="C:nucleus"/>
    <property type="evidence" value="ECO:0007669"/>
    <property type="project" value="TreeGrafter"/>
</dbReference>
<feature type="domain" description="MADF" evidence="2">
    <location>
        <begin position="150"/>
        <end position="241"/>
    </location>
</feature>
<dbReference type="Proteomes" id="UP000025227">
    <property type="component" value="Unplaced"/>
</dbReference>
<reference evidence="4" key="1">
    <citation type="submission" date="2020-12" db="UniProtKB">
        <authorList>
            <consortium name="WormBaseParasite"/>
        </authorList>
    </citation>
    <scope>IDENTIFICATION</scope>
    <source>
        <strain evidence="4">MHco3</strain>
    </source>
</reference>
<dbReference type="SMART" id="SM00595">
    <property type="entry name" value="MADF"/>
    <property type="match status" value="1"/>
</dbReference>
<feature type="compositionally biased region" description="Low complexity" evidence="1">
    <location>
        <begin position="26"/>
        <end position="35"/>
    </location>
</feature>
<protein>
    <submittedName>
        <fullName evidence="4">MADF domain-containing protein</fullName>
    </submittedName>
</protein>
<sequence length="684" mass="78684">MNIVRCPFRNAVNTAAAAVPGEGEGSSESTGTSTGNGRNGQPHHERDALEFFQNRTVRRYRFSRHEEAKRLNDVIAGSPEGAQMTGEPEGIEDSDEKPVVTTRERNGRRLSELDDDLDLDASCSQHEPLSPITQQSDGTVHKWTDSMREALVLSIGRRDIIWNKSRPLVSNSWLKAKLWREVAKEMNEQFGILFPVDDMKRVWTNLRRTYRRTRKMLKKHPLRARRWRFFDAMSFLQNHIADGTPVSDCESEKSSSSESRETFSPGAVFSYDQWEQPVPEQPVDTGLAKDEEPETLQTFEYRMQPRKIVGRDLVQVSIPEIDRLIDTKQVVAHAASRKPLYRINLEEVEDNLSLELKKVFDKMDTAREKVKECLDTESKTSTKKKQELISNASSSGQEEIDNRRFDTISVLPQDVDNLKKVYGDVLTVAEIVLLKALNDDVFSEIKVPTCETVSFASVKLRKVYDTSALSFFIKESMQSGQLQNLLDAFDNFVYHHKPRDPLMSKVTELCDAPTHKSFSLFFEVIEKYHTKLILRCPEQRPPRDESEERRIDEFFEEQKKKKPRFDIEYLAQEEHRRLINARTAVSEKIKKCEAEVQSTLSLLEMIDSTNSEERTSVYATLKAAEEAYEKALKEQQQLEKEYEEFQSLNNVPLRRKNKTRKNPPAKTTEESSDRAQAALKSESS</sequence>
<dbReference type="InterPro" id="IPR039353">
    <property type="entry name" value="TF_Adf1"/>
</dbReference>
<accession>A0A7I4XSN2</accession>
<dbReference type="OrthoDB" id="5984255at2759"/>
<organism evidence="3 4">
    <name type="scientific">Haemonchus contortus</name>
    <name type="common">Barber pole worm</name>
    <dbReference type="NCBI Taxonomy" id="6289"/>
    <lineage>
        <taxon>Eukaryota</taxon>
        <taxon>Metazoa</taxon>
        <taxon>Ecdysozoa</taxon>
        <taxon>Nematoda</taxon>
        <taxon>Chromadorea</taxon>
        <taxon>Rhabditida</taxon>
        <taxon>Rhabditina</taxon>
        <taxon>Rhabditomorpha</taxon>
        <taxon>Strongyloidea</taxon>
        <taxon>Trichostrongylidae</taxon>
        <taxon>Haemonchus</taxon>
    </lineage>
</organism>
<evidence type="ECO:0000313" key="4">
    <source>
        <dbReference type="WBParaSite" id="HCON_00005700-00001"/>
    </source>
</evidence>
<dbReference type="GO" id="GO:0005667">
    <property type="term" value="C:transcription regulator complex"/>
    <property type="evidence" value="ECO:0007669"/>
    <property type="project" value="TreeGrafter"/>
</dbReference>
<dbReference type="PANTHER" id="PTHR12243:SF67">
    <property type="entry name" value="COREPRESSOR OF PANGOLIN, ISOFORM A-RELATED"/>
    <property type="match status" value="1"/>
</dbReference>
<feature type="region of interest" description="Disordered" evidence="1">
    <location>
        <begin position="74"/>
        <end position="111"/>
    </location>
</feature>
<feature type="region of interest" description="Disordered" evidence="1">
    <location>
        <begin position="645"/>
        <end position="684"/>
    </location>
</feature>
<feature type="region of interest" description="Disordered" evidence="1">
    <location>
        <begin position="17"/>
        <end position="49"/>
    </location>
</feature>